<dbReference type="OrthoDB" id="2192420at2759"/>
<feature type="compositionally biased region" description="Basic and acidic residues" evidence="1">
    <location>
        <begin position="111"/>
        <end position="122"/>
    </location>
</feature>
<feature type="region of interest" description="Disordered" evidence="1">
    <location>
        <begin position="97"/>
        <end position="122"/>
    </location>
</feature>
<reference evidence="3" key="1">
    <citation type="submission" date="2013-02" db="EMBL/GenBank/DDBJ databases">
        <authorList>
            <consortium name="The Broad Institute Genome Sequencing Platform"/>
            <person name="Cuomo C."/>
            <person name="Becnel J."/>
            <person name="Sanscrainte N."/>
            <person name="Walker B."/>
            <person name="Young S.K."/>
            <person name="Zeng Q."/>
            <person name="Gargeya S."/>
            <person name="Fitzgerald M."/>
            <person name="Haas B."/>
            <person name="Abouelleil A."/>
            <person name="Alvarado L."/>
            <person name="Arachchi H.M."/>
            <person name="Berlin A.M."/>
            <person name="Chapman S.B."/>
            <person name="Dewar J."/>
            <person name="Goldberg J."/>
            <person name="Griggs A."/>
            <person name="Gujja S."/>
            <person name="Hansen M."/>
            <person name="Howarth C."/>
            <person name="Imamovic A."/>
            <person name="Larimer J."/>
            <person name="McCowan C."/>
            <person name="Murphy C."/>
            <person name="Neiman D."/>
            <person name="Pearson M."/>
            <person name="Priest M."/>
            <person name="Roberts A."/>
            <person name="Saif S."/>
            <person name="Shea T."/>
            <person name="Sisk P."/>
            <person name="Sykes S."/>
            <person name="Wortman J."/>
            <person name="Nusbaum C."/>
            <person name="Birren B."/>
        </authorList>
    </citation>
    <scope>NUCLEOTIDE SEQUENCE [LARGE SCALE GENOMIC DNA]</scope>
    <source>
        <strain evidence="3">PRA339</strain>
    </source>
</reference>
<evidence type="ECO:0000313" key="3">
    <source>
        <dbReference type="Proteomes" id="UP000030655"/>
    </source>
</evidence>
<accession>A0A059EZJ2</accession>
<dbReference type="EMBL" id="KK365200">
    <property type="protein sequence ID" value="KCZ80149.1"/>
    <property type="molecule type" value="Genomic_DNA"/>
</dbReference>
<dbReference type="Proteomes" id="UP000030655">
    <property type="component" value="Unassembled WGS sequence"/>
</dbReference>
<evidence type="ECO:0000313" key="2">
    <source>
        <dbReference type="EMBL" id="KCZ80149.1"/>
    </source>
</evidence>
<name>A0A059EZJ2_9MICR</name>
<organism evidence="2 3">
    <name type="scientific">Anncaliia algerae PRA339</name>
    <dbReference type="NCBI Taxonomy" id="1288291"/>
    <lineage>
        <taxon>Eukaryota</taxon>
        <taxon>Fungi</taxon>
        <taxon>Fungi incertae sedis</taxon>
        <taxon>Microsporidia</taxon>
        <taxon>Tubulinosematoidea</taxon>
        <taxon>Tubulinosematidae</taxon>
        <taxon>Anncaliia</taxon>
    </lineage>
</organism>
<feature type="region of interest" description="Disordered" evidence="1">
    <location>
        <begin position="313"/>
        <end position="351"/>
    </location>
</feature>
<protein>
    <submittedName>
        <fullName evidence="2">Uncharacterized protein</fullName>
    </submittedName>
</protein>
<dbReference type="VEuPathDB" id="MicrosporidiaDB:H312_02451"/>
<reference evidence="2 3" key="2">
    <citation type="submission" date="2014-03" db="EMBL/GenBank/DDBJ databases">
        <title>The Genome Sequence of Anncaliia algerae insect isolate PRA339.</title>
        <authorList>
            <consortium name="The Broad Institute Genome Sequencing Platform"/>
            <consortium name="The Broad Institute Genome Sequencing Center for Infectious Disease"/>
            <person name="Cuomo C."/>
            <person name="Becnel J."/>
            <person name="Sanscrainte N."/>
            <person name="Walker B."/>
            <person name="Young S.K."/>
            <person name="Zeng Q."/>
            <person name="Gargeya S."/>
            <person name="Fitzgerald M."/>
            <person name="Haas B."/>
            <person name="Abouelleil A."/>
            <person name="Alvarado L."/>
            <person name="Arachchi H.M."/>
            <person name="Berlin A.M."/>
            <person name="Chapman S.B."/>
            <person name="Dewar J."/>
            <person name="Goldberg J."/>
            <person name="Griggs A."/>
            <person name="Gujja S."/>
            <person name="Hansen M."/>
            <person name="Howarth C."/>
            <person name="Imamovic A."/>
            <person name="Larimer J."/>
            <person name="McCowan C."/>
            <person name="Murphy C."/>
            <person name="Neiman D."/>
            <person name="Pearson M."/>
            <person name="Priest M."/>
            <person name="Roberts A."/>
            <person name="Saif S."/>
            <person name="Shea T."/>
            <person name="Sisk P."/>
            <person name="Sykes S."/>
            <person name="Wortman J."/>
            <person name="Nusbaum C."/>
            <person name="Birren B."/>
        </authorList>
    </citation>
    <scope>NUCLEOTIDE SEQUENCE [LARGE SCALE GENOMIC DNA]</scope>
    <source>
        <strain evidence="2 3">PRA339</strain>
    </source>
</reference>
<evidence type="ECO:0000256" key="1">
    <source>
        <dbReference type="SAM" id="MobiDB-lite"/>
    </source>
</evidence>
<dbReference type="AlphaFoldDB" id="A0A059EZJ2"/>
<proteinExistence type="predicted"/>
<sequence>MFFILFISATRIIKPKGYEDLYLTKKDDRLVLENARIPEFHGQLIYIQNRIVYFEEYNLKYTLGMQSKDISVKLYQSNSKKVSFLNRRQVDYFGIGSKRNTENKNNTNNTETKEEEVKEAKKVPPMVEKFKPPPMSFKQRSLNQNIFKNFPKKEDEDEEIEKVERIERIKKKDTHHYIESDSNLEENEGLLIKNVNIIEINSEYFQLRSDNTCVTLFDDKFIFAPCINSDSQSFTAVKTQEILKKIEIIKQMNFQSNEANLNKNINSVQSNSHKENNLSLNKLSNIIAPPNPFLSKLNISKENMITKSFIPSVMPKESQPEVETKEDKKEEKKHEVTNKSEEYNNNPSDLLDRLKSALEDANLGDF</sequence>
<gene>
    <name evidence="2" type="ORF">H312_02451</name>
</gene>
<keyword evidence="3" id="KW-1185">Reference proteome</keyword>
<dbReference type="HOGENOM" id="CLU_756424_0_0_1"/>
<feature type="compositionally biased region" description="Basic and acidic residues" evidence="1">
    <location>
        <begin position="318"/>
        <end position="342"/>
    </location>
</feature>